<organism evidence="1 2">
    <name type="scientific">Aspergillus aculeatinus CBS 121060</name>
    <dbReference type="NCBI Taxonomy" id="1448322"/>
    <lineage>
        <taxon>Eukaryota</taxon>
        <taxon>Fungi</taxon>
        <taxon>Dikarya</taxon>
        <taxon>Ascomycota</taxon>
        <taxon>Pezizomycotina</taxon>
        <taxon>Eurotiomycetes</taxon>
        <taxon>Eurotiomycetidae</taxon>
        <taxon>Eurotiales</taxon>
        <taxon>Aspergillaceae</taxon>
        <taxon>Aspergillus</taxon>
        <taxon>Aspergillus subgen. Circumdati</taxon>
    </lineage>
</organism>
<accession>A0ACD1HAF0</accession>
<dbReference type="Proteomes" id="UP000249661">
    <property type="component" value="Unassembled WGS sequence"/>
</dbReference>
<reference evidence="1" key="1">
    <citation type="submission" date="2018-02" db="EMBL/GenBank/DDBJ databases">
        <title>The genomes of Aspergillus section Nigri reveals drivers in fungal speciation.</title>
        <authorList>
            <consortium name="DOE Joint Genome Institute"/>
            <person name="Vesth T.C."/>
            <person name="Nybo J."/>
            <person name="Theobald S."/>
            <person name="Brandl J."/>
            <person name="Frisvad J.C."/>
            <person name="Nielsen K.F."/>
            <person name="Lyhne E.K."/>
            <person name="Kogle M.E."/>
            <person name="Kuo A."/>
            <person name="Riley R."/>
            <person name="Clum A."/>
            <person name="Nolan M."/>
            <person name="Lipzen A."/>
            <person name="Salamov A."/>
            <person name="Henrissat B."/>
            <person name="Wiebenga A."/>
            <person name="De vries R.P."/>
            <person name="Grigoriev I.V."/>
            <person name="Mortensen U.H."/>
            <person name="Andersen M.R."/>
            <person name="Baker S.E."/>
        </authorList>
    </citation>
    <scope>NUCLEOTIDE SEQUENCE</scope>
    <source>
        <strain evidence="1">CBS 121060</strain>
    </source>
</reference>
<protein>
    <submittedName>
        <fullName evidence="1">Uncharacterized protein</fullName>
    </submittedName>
</protein>
<keyword evidence="2" id="KW-1185">Reference proteome</keyword>
<evidence type="ECO:0000313" key="1">
    <source>
        <dbReference type="EMBL" id="RAH70776.1"/>
    </source>
</evidence>
<proteinExistence type="predicted"/>
<name>A0ACD1HAF0_9EURO</name>
<sequence length="226" mass="25741">MDYYFYCQVTEYYCYCAQTVVLGPDGGSFGSFSCPFPFPVPFSTFPSPSFSSLPLVRLLLAQLAWLLCPAAVVVFLLCFTTLLPLLILYYTLCSSLYPLRSCSFPPFPYLSSTPFIIPLSTDFLFSAWVHRNYSVLFWYESRCCDPIHWFVPGRDRVHSPESGQLSFSYTRNNLDPSPSLGLPTTYLVVFFQVAFPLTLSRSFYYLSSRALCSSLTFSFTSTTYFT</sequence>
<evidence type="ECO:0000313" key="2">
    <source>
        <dbReference type="Proteomes" id="UP000249661"/>
    </source>
</evidence>
<gene>
    <name evidence="1" type="ORF">BO66DRAFT_80760</name>
</gene>
<dbReference type="EMBL" id="KZ824953">
    <property type="protein sequence ID" value="RAH70776.1"/>
    <property type="molecule type" value="Genomic_DNA"/>
</dbReference>